<keyword evidence="2" id="KW-0378">Hydrolase</keyword>
<dbReference type="InterPro" id="IPR033403">
    <property type="entry name" value="DUF5110"/>
</dbReference>
<gene>
    <name evidence="8" type="ORF">FC46_GL000421</name>
</gene>
<evidence type="ECO:0000313" key="8">
    <source>
        <dbReference type="EMBL" id="KRL90127.1"/>
    </source>
</evidence>
<evidence type="ECO:0000256" key="1">
    <source>
        <dbReference type="ARBA" id="ARBA00007806"/>
    </source>
</evidence>
<dbReference type="PANTHER" id="PTHR43863:SF2">
    <property type="entry name" value="MALTASE-GLUCOAMYLASE"/>
    <property type="match status" value="1"/>
</dbReference>
<dbReference type="Pfam" id="PF13802">
    <property type="entry name" value="Gal_mutarotas_2"/>
    <property type="match status" value="1"/>
</dbReference>
<evidence type="ECO:0000259" key="4">
    <source>
        <dbReference type="Pfam" id="PF01055"/>
    </source>
</evidence>
<dbReference type="InterPro" id="IPR036116">
    <property type="entry name" value="FN3_sf"/>
</dbReference>
<dbReference type="PATRIC" id="fig|1423763.3.peg.425"/>
<feature type="domain" description="F5/8 type C" evidence="3">
    <location>
        <begin position="909"/>
        <end position="1025"/>
    </location>
</feature>
<dbReference type="Gene3D" id="3.20.20.80">
    <property type="entry name" value="Glycosidases"/>
    <property type="match status" value="1"/>
</dbReference>
<dbReference type="InterPro" id="IPR011013">
    <property type="entry name" value="Gal_mutarotase_sf_dom"/>
</dbReference>
<dbReference type="SUPFAM" id="SSF51445">
    <property type="entry name" value="(Trans)glycosidases"/>
    <property type="match status" value="1"/>
</dbReference>
<dbReference type="SUPFAM" id="SSF49785">
    <property type="entry name" value="Galactose-binding domain-like"/>
    <property type="match status" value="1"/>
</dbReference>
<feature type="domain" description="DUF5110" evidence="6">
    <location>
        <begin position="652"/>
        <end position="714"/>
    </location>
</feature>
<dbReference type="Gene3D" id="2.60.40.1760">
    <property type="entry name" value="glycosyl hydrolase (family 31)"/>
    <property type="match status" value="1"/>
</dbReference>
<dbReference type="SUPFAM" id="SSF74650">
    <property type="entry name" value="Galactose mutarotase-like"/>
    <property type="match status" value="1"/>
</dbReference>
<sequence length="1033" mass="116551">MVFTSYETISEKTLTFSAIIENKEYLGRRTMTQDTQINRHQLGQLTGANKRDNYYELHYATGEIARLYILADGVFRFFIDPTKNFNENNSPLVDLSKFNNHFFEKSEPRATSDSLIIRSGNYQLIFQQKPALMSIFDERLHRMRMSQANPIELGSDQTIEILKQNKNEFYFGGGLQNGSFSHKGKHISIKCDNLTGDGGVLSQVPFFWSNAGFGELRNTLKFGEYDFGKLNKDAAIIKHESPIFDNFYIIGNSPSDILSKYYLLTGKPMMLPKYALDLGYMGNFLTTLWQPSQASVRNASQYEDGTYYARTTNPEDASGKASLNGEEEYQFSARAMIDRYTKLHFPLGWIVPNYGIKDVNQDAMSVFNDYANTQGVESGIWTNDASSALPKNTSLIATDNSRSNVLDQDNRNLKANLNRKRPLVLSSNGQTGSQSKAALFFGDTGGNWENIGTQVAGFLGASLSGEPLVGSGIDGKIGGGNAQIAIRDFEWKTFTPLLFSINDQGLYDKTPFAFNNKMTRINRAYLALRSHLKNYLYTLIYQTRSGGSIMQPLFMEFPHEQINYTEQVGHEFMLGSNLLIAPITSGREDNNGNSCKDNLYLPNHRTMWIDLFTGEKYLGGRVYNRMSYPIWHLPVFVRGGAIFDLGKRNYVLYPQAKSQVTFYDDNGFTDFAHNHTETTVTSELDSSKLTVTIDPVKGDYTGMETNSTTTINIVCDTYPDRVTVKINDQIVNLPESGTIDAFAHIKEGLYYNTNYSWLPEFDQYREAKQNALQIKLASRDITDSKIEVIIQNFNYGSQTLVHSITDSVLCSPKLPIVDPDKITAHSLSVSWPESTDSVQFEINGILYDGISGGNFTFHELEPNTRYIMRMRYVAGNKVSEWSDPFGAITKKAAIDYAVHDINVDSNYKANPEHPLSYLTDLKLASEWQTQNALTEDNPLTLTFNFNQVEDLSRMVFVPRSIDRDANPLEVSLEISTDGISFKPYGDRINWKSDSKNKVIGLRNISAKAIRLTVYKATGPIVAAREVMFFREKD</sequence>
<dbReference type="Pfam" id="PF21365">
    <property type="entry name" value="Glyco_hydro_31_3rd"/>
    <property type="match status" value="1"/>
</dbReference>
<dbReference type="InterPro" id="IPR003961">
    <property type="entry name" value="FN3_dom"/>
</dbReference>
<feature type="domain" description="Glycosyl hydrolase family 31 C-terminal" evidence="7">
    <location>
        <begin position="547"/>
        <end position="642"/>
    </location>
</feature>
<comment type="similarity">
    <text evidence="1 2">Belongs to the glycosyl hydrolase 31 family.</text>
</comment>
<evidence type="ECO:0000259" key="5">
    <source>
        <dbReference type="Pfam" id="PF13802"/>
    </source>
</evidence>
<comment type="caution">
    <text evidence="8">The sequence shown here is derived from an EMBL/GenBank/DDBJ whole genome shotgun (WGS) entry which is preliminary data.</text>
</comment>
<dbReference type="InterPro" id="IPR000421">
    <property type="entry name" value="FA58C"/>
</dbReference>
<dbReference type="CDD" id="cd14752">
    <property type="entry name" value="GH31_N"/>
    <property type="match status" value="1"/>
</dbReference>
<dbReference type="GO" id="GO:0030246">
    <property type="term" value="F:carbohydrate binding"/>
    <property type="evidence" value="ECO:0007669"/>
    <property type="project" value="InterPro"/>
</dbReference>
<dbReference type="SUPFAM" id="SSF49265">
    <property type="entry name" value="Fibronectin type III"/>
    <property type="match status" value="1"/>
</dbReference>
<proteinExistence type="inferred from homology"/>
<dbReference type="GO" id="GO:0005975">
    <property type="term" value="P:carbohydrate metabolic process"/>
    <property type="evidence" value="ECO:0007669"/>
    <property type="project" value="InterPro"/>
</dbReference>
<accession>A0A0R1U9X6</accession>
<dbReference type="InterPro" id="IPR048395">
    <property type="entry name" value="Glyco_hydro_31_C"/>
</dbReference>
<evidence type="ECO:0000259" key="3">
    <source>
        <dbReference type="Pfam" id="PF00754"/>
    </source>
</evidence>
<dbReference type="AlphaFoldDB" id="A0A0R1U9X6"/>
<dbReference type="InterPro" id="IPR000322">
    <property type="entry name" value="Glyco_hydro_31_TIM"/>
</dbReference>
<dbReference type="InterPro" id="IPR051816">
    <property type="entry name" value="Glycosyl_Hydrolase_31"/>
</dbReference>
<dbReference type="InterPro" id="IPR017853">
    <property type="entry name" value="GH"/>
</dbReference>
<dbReference type="Gene3D" id="2.60.40.1180">
    <property type="entry name" value="Golgi alpha-mannosidase II"/>
    <property type="match status" value="2"/>
</dbReference>
<dbReference type="InterPro" id="IPR008979">
    <property type="entry name" value="Galactose-bd-like_sf"/>
</dbReference>
<evidence type="ECO:0000259" key="7">
    <source>
        <dbReference type="Pfam" id="PF21365"/>
    </source>
</evidence>
<dbReference type="STRING" id="1423763.FC46_GL000421"/>
<protein>
    <submittedName>
        <fullName evidence="8">Alpha-glucosidase</fullName>
    </submittedName>
</protein>
<dbReference type="PANTHER" id="PTHR43863">
    <property type="entry name" value="HYDROLASE, PUTATIVE (AFU_ORTHOLOGUE AFUA_1G03140)-RELATED"/>
    <property type="match status" value="1"/>
</dbReference>
<dbReference type="Pfam" id="PF00754">
    <property type="entry name" value="F5_F8_type_C"/>
    <property type="match status" value="1"/>
</dbReference>
<dbReference type="SUPFAM" id="SSF51011">
    <property type="entry name" value="Glycosyl hydrolase domain"/>
    <property type="match status" value="1"/>
</dbReference>
<dbReference type="Proteomes" id="UP000051036">
    <property type="component" value="Unassembled WGS sequence"/>
</dbReference>
<dbReference type="Pfam" id="PF17137">
    <property type="entry name" value="DUF5110"/>
    <property type="match status" value="1"/>
</dbReference>
<evidence type="ECO:0000259" key="6">
    <source>
        <dbReference type="Pfam" id="PF17137"/>
    </source>
</evidence>
<evidence type="ECO:0000313" key="9">
    <source>
        <dbReference type="Proteomes" id="UP000051036"/>
    </source>
</evidence>
<keyword evidence="9" id="KW-1185">Reference proteome</keyword>
<dbReference type="InterPro" id="IPR025887">
    <property type="entry name" value="Glyco_hydro_31_N_dom"/>
</dbReference>
<evidence type="ECO:0000256" key="2">
    <source>
        <dbReference type="RuleBase" id="RU361185"/>
    </source>
</evidence>
<dbReference type="GO" id="GO:0004553">
    <property type="term" value="F:hydrolase activity, hydrolyzing O-glycosyl compounds"/>
    <property type="evidence" value="ECO:0007669"/>
    <property type="project" value="InterPro"/>
</dbReference>
<dbReference type="InterPro" id="IPR013780">
    <property type="entry name" value="Glyco_hydro_b"/>
</dbReference>
<dbReference type="EMBL" id="AZFM01000015">
    <property type="protein sequence ID" value="KRL90127.1"/>
    <property type="molecule type" value="Genomic_DNA"/>
</dbReference>
<organism evidence="8 9">
    <name type="scientific">Lactobacillus kalixensis DSM 16043</name>
    <dbReference type="NCBI Taxonomy" id="1423763"/>
    <lineage>
        <taxon>Bacteria</taxon>
        <taxon>Bacillati</taxon>
        <taxon>Bacillota</taxon>
        <taxon>Bacilli</taxon>
        <taxon>Lactobacillales</taxon>
        <taxon>Lactobacillaceae</taxon>
        <taxon>Lactobacillus</taxon>
    </lineage>
</organism>
<dbReference type="Gene3D" id="2.60.120.260">
    <property type="entry name" value="Galactose-binding domain-like"/>
    <property type="match status" value="1"/>
</dbReference>
<feature type="domain" description="Glycoside hydrolase family 31 N-terminal" evidence="5">
    <location>
        <begin position="66"/>
        <end position="220"/>
    </location>
</feature>
<feature type="domain" description="Glycoside hydrolase family 31 TIM barrel" evidence="4">
    <location>
        <begin position="413"/>
        <end position="539"/>
    </location>
</feature>
<dbReference type="CDD" id="cd00063">
    <property type="entry name" value="FN3"/>
    <property type="match status" value="1"/>
</dbReference>
<dbReference type="Pfam" id="PF01055">
    <property type="entry name" value="Glyco_hydro_31_2nd"/>
    <property type="match status" value="1"/>
</dbReference>
<keyword evidence="2" id="KW-0326">Glycosidase</keyword>
<name>A0A0R1U9X6_9LACO</name>
<reference evidence="8 9" key="1">
    <citation type="journal article" date="2015" name="Genome Announc.">
        <title>Expanding the biotechnology potential of lactobacilli through comparative genomics of 213 strains and associated genera.</title>
        <authorList>
            <person name="Sun Z."/>
            <person name="Harris H.M."/>
            <person name="McCann A."/>
            <person name="Guo C."/>
            <person name="Argimon S."/>
            <person name="Zhang W."/>
            <person name="Yang X."/>
            <person name="Jeffery I.B."/>
            <person name="Cooney J.C."/>
            <person name="Kagawa T.F."/>
            <person name="Liu W."/>
            <person name="Song Y."/>
            <person name="Salvetti E."/>
            <person name="Wrobel A."/>
            <person name="Rasinkangas P."/>
            <person name="Parkhill J."/>
            <person name="Rea M.C."/>
            <person name="O'Sullivan O."/>
            <person name="Ritari J."/>
            <person name="Douillard F.P."/>
            <person name="Paul Ross R."/>
            <person name="Yang R."/>
            <person name="Briner A.E."/>
            <person name="Felis G.E."/>
            <person name="de Vos W.M."/>
            <person name="Barrangou R."/>
            <person name="Klaenhammer T.R."/>
            <person name="Caufield P.W."/>
            <person name="Cui Y."/>
            <person name="Zhang H."/>
            <person name="O'Toole P.W."/>
        </authorList>
    </citation>
    <scope>NUCLEOTIDE SEQUENCE [LARGE SCALE GENOMIC DNA]</scope>
    <source>
        <strain evidence="8 9">DSM 16043</strain>
    </source>
</reference>